<dbReference type="Pfam" id="PF00092">
    <property type="entry name" value="VWA"/>
    <property type="match status" value="1"/>
</dbReference>
<dbReference type="SMART" id="SM00327">
    <property type="entry name" value="VWA"/>
    <property type="match status" value="1"/>
</dbReference>
<protein>
    <submittedName>
        <fullName evidence="3">VWA domain-containing protein</fullName>
    </submittedName>
</protein>
<dbReference type="PROSITE" id="PS50234">
    <property type="entry name" value="VWFA"/>
    <property type="match status" value="1"/>
</dbReference>
<dbReference type="InterPro" id="IPR036465">
    <property type="entry name" value="vWFA_dom_sf"/>
</dbReference>
<dbReference type="EMBL" id="JAQNDN010000013">
    <property type="protein sequence ID" value="MDC0670683.1"/>
    <property type="molecule type" value="Genomic_DNA"/>
</dbReference>
<feature type="domain" description="VWFA" evidence="2">
    <location>
        <begin position="151"/>
        <end position="343"/>
    </location>
</feature>
<feature type="compositionally biased region" description="Low complexity" evidence="1">
    <location>
        <begin position="25"/>
        <end position="85"/>
    </location>
</feature>
<name>A0ABT5BAC7_9BACT</name>
<dbReference type="SUPFAM" id="SSF53300">
    <property type="entry name" value="vWA-like"/>
    <property type="match status" value="1"/>
</dbReference>
<reference evidence="3 4" key="1">
    <citation type="submission" date="2022-11" db="EMBL/GenBank/DDBJ databases">
        <title>Minimal conservation of predation-associated metabolite biosynthetic gene clusters underscores biosynthetic potential of Myxococcota including descriptions for ten novel species: Archangium lansinium sp. nov., Myxococcus landrumus sp. nov., Nannocystis bai.</title>
        <authorList>
            <person name="Ahearne A."/>
            <person name="Stevens C."/>
            <person name="Dowd S."/>
        </authorList>
    </citation>
    <scope>NUCLEOTIDE SEQUENCE [LARGE SCALE GENOMIC DNA]</scope>
    <source>
        <strain evidence="3 4">NCELM</strain>
    </source>
</reference>
<dbReference type="RefSeq" id="WP_272000526.1">
    <property type="nucleotide sequence ID" value="NZ_JAQNDN010000013.1"/>
</dbReference>
<evidence type="ECO:0000259" key="2">
    <source>
        <dbReference type="PROSITE" id="PS50234"/>
    </source>
</evidence>
<dbReference type="Proteomes" id="UP001217838">
    <property type="component" value="Unassembled WGS sequence"/>
</dbReference>
<keyword evidence="4" id="KW-1185">Reference proteome</keyword>
<dbReference type="Gene3D" id="3.40.50.410">
    <property type="entry name" value="von Willebrand factor, type A domain"/>
    <property type="match status" value="1"/>
</dbReference>
<accession>A0ABT5BAC7</accession>
<proteinExistence type="predicted"/>
<evidence type="ECO:0000313" key="4">
    <source>
        <dbReference type="Proteomes" id="UP001217838"/>
    </source>
</evidence>
<dbReference type="InterPro" id="IPR002035">
    <property type="entry name" value="VWF_A"/>
</dbReference>
<evidence type="ECO:0000256" key="1">
    <source>
        <dbReference type="SAM" id="MobiDB-lite"/>
    </source>
</evidence>
<comment type="caution">
    <text evidence="3">The sequence shown here is derived from an EMBL/GenBank/DDBJ whole genome shotgun (WGS) entry which is preliminary data.</text>
</comment>
<organism evidence="3 4">
    <name type="scientific">Nannocystis radixulma</name>
    <dbReference type="NCBI Taxonomy" id="2995305"/>
    <lineage>
        <taxon>Bacteria</taxon>
        <taxon>Pseudomonadati</taxon>
        <taxon>Myxococcota</taxon>
        <taxon>Polyangia</taxon>
        <taxon>Nannocystales</taxon>
        <taxon>Nannocystaceae</taxon>
        <taxon>Nannocystis</taxon>
    </lineage>
</organism>
<feature type="region of interest" description="Disordered" evidence="1">
    <location>
        <begin position="24"/>
        <end position="86"/>
    </location>
</feature>
<dbReference type="CDD" id="cd00198">
    <property type="entry name" value="vWFA"/>
    <property type="match status" value="1"/>
</dbReference>
<dbReference type="PROSITE" id="PS51257">
    <property type="entry name" value="PROKAR_LIPOPROTEIN"/>
    <property type="match status" value="1"/>
</dbReference>
<gene>
    <name evidence="3" type="ORF">POL58_23200</name>
</gene>
<evidence type="ECO:0000313" key="3">
    <source>
        <dbReference type="EMBL" id="MDC0670683.1"/>
    </source>
</evidence>
<sequence>MRTQFSSWLLAGMVVLGCGDDGRGDASAGATAPTGATGATGVTGASGVTGVTGETTTAGETTSEATDPTTGVDPSGSPTSTPTTTGGIGCSGDADCPAGQHCGSWSGECVPEGGCVVSEDCEGGQVCQDGMCVIGGECGAQEFELTKVVPNVMIVLDRSGSMEGDVQDSDKNRWEVAKDAINKLVTTFNEEIRFGLVTYSACVGNGCSAGTIVVPLAEFNGGPIQQFLSDKGNGYLCDSGDPETSTGNTLKALVGEPQVQDATRANAVLLITDGNESGECQGNTNGAAAAAELFAQAISVRTFAVGFADGILGSLAEIATNGGTMTPYNANNPASLELALDAIAGAVVSCTFELDFVPEDPNEIYVFFEDMVPGIANDPQNGWTYDPNTNTISFHGTACESLKNGGVVDVDVVFGCDVPIPG</sequence>